<evidence type="ECO:0000313" key="2">
    <source>
        <dbReference type="EMBL" id="CAF1193817.1"/>
    </source>
</evidence>
<dbReference type="InterPro" id="IPR052636">
    <property type="entry name" value="UDP-D-xylose:L-fucose_XylT"/>
</dbReference>
<dbReference type="GO" id="GO:0016757">
    <property type="term" value="F:glycosyltransferase activity"/>
    <property type="evidence" value="ECO:0007669"/>
    <property type="project" value="TreeGrafter"/>
</dbReference>
<dbReference type="PANTHER" id="PTHR47032">
    <property type="entry name" value="UDP-D-XYLOSE:L-FUCOSE ALPHA-1,3-D-XYLOSYLTRANSFERASE-RELATED"/>
    <property type="match status" value="1"/>
</dbReference>
<gene>
    <name evidence="2" type="ORF">XAT740_LOCUS23276</name>
</gene>
<reference evidence="2" key="1">
    <citation type="submission" date="2021-02" db="EMBL/GenBank/DDBJ databases">
        <authorList>
            <person name="Nowell W R."/>
        </authorList>
    </citation>
    <scope>NUCLEOTIDE SEQUENCE</scope>
</reference>
<dbReference type="Pfam" id="PF03407">
    <property type="entry name" value="Nucleotid_trans"/>
    <property type="match status" value="1"/>
</dbReference>
<dbReference type="EMBL" id="CAJNOR010001751">
    <property type="protein sequence ID" value="CAF1193817.1"/>
    <property type="molecule type" value="Genomic_DNA"/>
</dbReference>
<organism evidence="2 3">
    <name type="scientific">Adineta ricciae</name>
    <name type="common">Rotifer</name>
    <dbReference type="NCBI Taxonomy" id="249248"/>
    <lineage>
        <taxon>Eukaryota</taxon>
        <taxon>Metazoa</taxon>
        <taxon>Spiralia</taxon>
        <taxon>Gnathifera</taxon>
        <taxon>Rotifera</taxon>
        <taxon>Eurotatoria</taxon>
        <taxon>Bdelloidea</taxon>
        <taxon>Adinetida</taxon>
        <taxon>Adinetidae</taxon>
        <taxon>Adineta</taxon>
    </lineage>
</organism>
<dbReference type="Proteomes" id="UP000663828">
    <property type="component" value="Unassembled WGS sequence"/>
</dbReference>
<dbReference type="InterPro" id="IPR005069">
    <property type="entry name" value="Nucl-diP-sugar_transferase"/>
</dbReference>
<dbReference type="GO" id="GO:0005794">
    <property type="term" value="C:Golgi apparatus"/>
    <property type="evidence" value="ECO:0007669"/>
    <property type="project" value="TreeGrafter"/>
</dbReference>
<evidence type="ECO:0000259" key="1">
    <source>
        <dbReference type="Pfam" id="PF03407"/>
    </source>
</evidence>
<feature type="domain" description="Nucleotide-diphospho-sugar transferase" evidence="1">
    <location>
        <begin position="328"/>
        <end position="477"/>
    </location>
</feature>
<name>A0A814VWS4_ADIRI</name>
<evidence type="ECO:0000313" key="3">
    <source>
        <dbReference type="Proteomes" id="UP000663828"/>
    </source>
</evidence>
<keyword evidence="3" id="KW-1185">Reference proteome</keyword>
<comment type="caution">
    <text evidence="2">The sequence shown here is derived from an EMBL/GenBank/DDBJ whole genome shotgun (WGS) entry which is preliminary data.</text>
</comment>
<dbReference type="AlphaFoldDB" id="A0A814VWS4"/>
<proteinExistence type="predicted"/>
<accession>A0A814VWS4</accession>
<dbReference type="PANTHER" id="PTHR47032:SF1">
    <property type="entry name" value="UDP-D-XYLOSE:L-FUCOSE ALPHA-1,3-D-XYLOSYLTRANSFERASE-RELATED"/>
    <property type="match status" value="1"/>
</dbReference>
<sequence>MESKSTYSPFIEHSFRRLSLLIHQQDRLHPISNQSAEQSLDNLPRKTHISNDELISLPSKYKSFSRASHANEPRYHVEPMARTPRTYMRPPKQRTIVSYRCSSSQISDRSEASFNHSLESLCSPTVTKQESNELPIHTPHERSLYDMQFERDRQNDIRGRYNVPEPFQRTWLRQPRYVPQERPSFGEVHQSKRKKISLVFHVEVDEYNFKIKTFQNSAFVTRYTDHFNSYTRELRQRVTSITDSNSEPLTVDPQKVEISDTKEQETKENKYSFYQYATEQHLRSLLRKQANSRGQVIITIIGGDSYSLFAWDWYERMLEVSNDTNNCHCFVVAMDEIAVIFAVQRDIPVYFSTFSLKHQMKWKNTIETRQHSLYRVGHAKFDTSARIVRLGYSVILSELDVFWKHNLLDYLKPPIDTYDLQISHHYGAHPRVNIGLFYVRCSNTSVAFFSYVAEFWIRYGKGGYLSDQRVLDALLNNYDRLDKTYLRAMKPKSPLTLNWTTHDFGNHFSHFMTDGSAFVLFNQAAKIGRRSKLFHGEVKPKFFTVTVAHGNMSVSRRNLLIRALLILQNTQLENRTLILPAFSSNLTVTPITYQLDIKKFFIYWSEERIRLPEFIDLDKSRSIKSTSVKYEPKKTYNDIDGIINFEVDSIPLDLPAPDPQFEVHVRDSLLWCSPPTVGGVWCFHHPRDYGATMEILFACRGDPYPPCANKTEKNEQFLERPYEKL</sequence>
<protein>
    <recommendedName>
        <fullName evidence="1">Nucleotide-diphospho-sugar transferase domain-containing protein</fullName>
    </recommendedName>
</protein>